<dbReference type="Proteomes" id="UP001652625">
    <property type="component" value="Chromosome 09"/>
</dbReference>
<evidence type="ECO:0000313" key="2">
    <source>
        <dbReference type="Proteomes" id="UP001652625"/>
    </source>
</evidence>
<dbReference type="RefSeq" id="XP_065661781.1">
    <property type="nucleotide sequence ID" value="XM_065805709.1"/>
</dbReference>
<evidence type="ECO:0000256" key="1">
    <source>
        <dbReference type="SAM" id="MobiDB-lite"/>
    </source>
</evidence>
<feature type="region of interest" description="Disordered" evidence="1">
    <location>
        <begin position="80"/>
        <end position="106"/>
    </location>
</feature>
<name>A0ABM4CJ55_HYDVU</name>
<accession>A0ABM4CJ55</accession>
<evidence type="ECO:0000313" key="3">
    <source>
        <dbReference type="RefSeq" id="XP_065661781.1"/>
    </source>
</evidence>
<protein>
    <submittedName>
        <fullName evidence="3">Uncharacterized protein LOC101235984</fullName>
    </submittedName>
</protein>
<gene>
    <name evidence="3" type="primary">LOC101235984</name>
</gene>
<reference evidence="3" key="1">
    <citation type="submission" date="2025-08" db="UniProtKB">
        <authorList>
            <consortium name="RefSeq"/>
        </authorList>
    </citation>
    <scope>IDENTIFICATION</scope>
</reference>
<sequence>MLSSRNSVFKPSLDLITEELSLNSDNHIDKLVSEEYAVITNDDITNALENKNALISDSEDASNSDFFKMHNRIKAKSFTPLNTELSSSPTTESSENSFNNIPPFEPKNSEINVDASLNEIISQSSKNQESPSEQVFVSDFKPIVFSDLNAIAIDSNIGKKYFTKAIKGKYMNVYYSYTREFILNRSDFYFQNLSMMLKILDCDLALTGFDKSSQNLLDLLFVMLLQLVVEVTQVHIFSSVKSFRSEIKSCCRFKNSVMFCYSRINPCTVLIVIGYFKEHDCVLLLYDKQLVWVYLYQLWEMLQNKFDGTAGYIIMRRPESESIQTQIKLTISKDIYLVTDKRYLLDKYATSFVSAMDSWSLWLNHPLVNSDGSQTEIEKSVVCDGSLFLIQLVKEYATTHLDCANHKSDFLLSSNKLVSVVMNTDIFKFIKFSTDIMSKEDQKLLSCFCSHLKNLFQYSKNPIKKNLERRSSFRKKKSSNLNGVLTFDVILSCVILFWPNYIKNKGTNGETLSQAIQHELGNFEKSTITALQYQISIFLKYMNSLYISEST</sequence>
<keyword evidence="2" id="KW-1185">Reference proteome</keyword>
<proteinExistence type="predicted"/>
<dbReference type="GeneID" id="101235984"/>
<organism evidence="2 3">
    <name type="scientific">Hydra vulgaris</name>
    <name type="common">Hydra</name>
    <name type="synonym">Hydra attenuata</name>
    <dbReference type="NCBI Taxonomy" id="6087"/>
    <lineage>
        <taxon>Eukaryota</taxon>
        <taxon>Metazoa</taxon>
        <taxon>Cnidaria</taxon>
        <taxon>Hydrozoa</taxon>
        <taxon>Hydroidolina</taxon>
        <taxon>Anthoathecata</taxon>
        <taxon>Aplanulata</taxon>
        <taxon>Hydridae</taxon>
        <taxon>Hydra</taxon>
    </lineage>
</organism>
<feature type="compositionally biased region" description="Low complexity" evidence="1">
    <location>
        <begin position="80"/>
        <end position="97"/>
    </location>
</feature>